<keyword evidence="1" id="KW-1185">Reference proteome</keyword>
<sequence length="135" mass="15054">MTYGTVTANFAQVGHFRILLLPLVDQAGQPDDVIYADQARSLSRGITISELPLNRDDGSQISHYLIIGRMTSIDYHSTAGVCGHFLQVRRQNVRNGGQQIFTSFWTLEIQKGAVGTFHGRTNVHADDADDEREHK</sequence>
<evidence type="ECO:0000313" key="1">
    <source>
        <dbReference type="Proteomes" id="UP000887565"/>
    </source>
</evidence>
<evidence type="ECO:0000313" key="2">
    <source>
        <dbReference type="WBParaSite" id="nRc.2.0.1.t38365-RA"/>
    </source>
</evidence>
<name>A0A915KKK3_ROMCU</name>
<dbReference type="Proteomes" id="UP000887565">
    <property type="component" value="Unplaced"/>
</dbReference>
<dbReference type="AlphaFoldDB" id="A0A915KKK3"/>
<organism evidence="1 2">
    <name type="scientific">Romanomermis culicivorax</name>
    <name type="common">Nematode worm</name>
    <dbReference type="NCBI Taxonomy" id="13658"/>
    <lineage>
        <taxon>Eukaryota</taxon>
        <taxon>Metazoa</taxon>
        <taxon>Ecdysozoa</taxon>
        <taxon>Nematoda</taxon>
        <taxon>Enoplea</taxon>
        <taxon>Dorylaimia</taxon>
        <taxon>Mermithida</taxon>
        <taxon>Mermithoidea</taxon>
        <taxon>Mermithidae</taxon>
        <taxon>Romanomermis</taxon>
    </lineage>
</organism>
<proteinExistence type="predicted"/>
<accession>A0A915KKK3</accession>
<dbReference type="WBParaSite" id="nRc.2.0.1.t38365-RA">
    <property type="protein sequence ID" value="nRc.2.0.1.t38365-RA"/>
    <property type="gene ID" value="nRc.2.0.1.g38365"/>
</dbReference>
<protein>
    <submittedName>
        <fullName evidence="2">Uncharacterized protein</fullName>
    </submittedName>
</protein>
<reference evidence="2" key="1">
    <citation type="submission" date="2022-11" db="UniProtKB">
        <authorList>
            <consortium name="WormBaseParasite"/>
        </authorList>
    </citation>
    <scope>IDENTIFICATION</scope>
</reference>